<dbReference type="InterPro" id="IPR029063">
    <property type="entry name" value="SAM-dependent_MTases_sf"/>
</dbReference>
<dbReference type="SUPFAM" id="SSF53335">
    <property type="entry name" value="S-adenosyl-L-methionine-dependent methyltransferases"/>
    <property type="match status" value="1"/>
</dbReference>
<sequence length="378" mass="42157">MFNCFATVARGLEELAAQELELLGAEGVEPGFCGVAFRCDRKRLYSINLWTRLSFRILVTVAHVPCRDSDALYRGIQRIDWEQYLSPAQTLAVKATGKNDRLNHSHFTALQVKNAIVDQQQDRHGERSDVDTEIPDVQINVHIKDNKATVSLDSSGSSLHRRGYRPAMGTAPLKESLAATLVQLTEWSGNVAFLDPMCGSGTLPIEATLQAMGIAPGLFRDQTSQGFGFQTWPDYDQPLWQRVVEDAKKRRKTELGVPVVGCDRDLDILTDARTNADFSGVAEHIEFNYTDFADIEAPADSGILICNPPYGERLGQAENLAPFYKLMGDILKQRFKGWTAYILSGNKALTKCIGLRTARKIPIYNGSIPCQFLKYEMY</sequence>
<dbReference type="PROSITE" id="PS01261">
    <property type="entry name" value="UPF0020"/>
    <property type="match status" value="1"/>
</dbReference>
<dbReference type="PROSITE" id="PS00092">
    <property type="entry name" value="N6_MTASE"/>
    <property type="match status" value="1"/>
</dbReference>
<dbReference type="PANTHER" id="PTHR47313">
    <property type="entry name" value="RIBOSOMAL RNA LARGE SUBUNIT METHYLTRANSFERASE K/L"/>
    <property type="match status" value="1"/>
</dbReference>
<keyword evidence="6" id="KW-1185">Reference proteome</keyword>
<dbReference type="InterPro" id="IPR004114">
    <property type="entry name" value="THUMP_dom"/>
</dbReference>
<gene>
    <name evidence="5" type="ORF">DXZ20_06630</name>
</gene>
<dbReference type="GO" id="GO:0070043">
    <property type="term" value="F:rRNA (guanine-N7-)-methyltransferase activity"/>
    <property type="evidence" value="ECO:0007669"/>
    <property type="project" value="TreeGrafter"/>
</dbReference>
<dbReference type="AlphaFoldDB" id="A0A6M0RGF6"/>
<dbReference type="InterPro" id="IPR054170">
    <property type="entry name" value="RlmL_1st"/>
</dbReference>
<evidence type="ECO:0000259" key="4">
    <source>
        <dbReference type="PROSITE" id="PS51165"/>
    </source>
</evidence>
<dbReference type="Pfam" id="PF02926">
    <property type="entry name" value="THUMP"/>
    <property type="match status" value="1"/>
</dbReference>
<dbReference type="InterPro" id="IPR053943">
    <property type="entry name" value="RlmKL-like_Mtase_CS"/>
</dbReference>
<feature type="domain" description="THUMP" evidence="4">
    <location>
        <begin position="43"/>
        <end position="154"/>
    </location>
</feature>
<dbReference type="CDD" id="cd11715">
    <property type="entry name" value="THUMP_AdoMetMT"/>
    <property type="match status" value="1"/>
</dbReference>
<dbReference type="Gene3D" id="3.30.2130.30">
    <property type="match status" value="1"/>
</dbReference>
<name>A0A6M0RGF6_9CYAN</name>
<evidence type="ECO:0000256" key="1">
    <source>
        <dbReference type="ARBA" id="ARBA00022603"/>
    </source>
</evidence>
<dbReference type="Proteomes" id="UP000481033">
    <property type="component" value="Unassembled WGS sequence"/>
</dbReference>
<comment type="caution">
    <text evidence="5">The sequence shown here is derived from an EMBL/GenBank/DDBJ whole genome shotgun (WGS) entry which is preliminary data.</text>
</comment>
<dbReference type="PROSITE" id="PS51165">
    <property type="entry name" value="THUMP"/>
    <property type="match status" value="1"/>
</dbReference>
<evidence type="ECO:0000256" key="2">
    <source>
        <dbReference type="ARBA" id="ARBA00022679"/>
    </source>
</evidence>
<protein>
    <submittedName>
        <fullName evidence="5">RNA methyltransferase</fullName>
    </submittedName>
</protein>
<dbReference type="Pfam" id="PF22020">
    <property type="entry name" value="RlmL_1st"/>
    <property type="match status" value="1"/>
</dbReference>
<evidence type="ECO:0000313" key="5">
    <source>
        <dbReference type="EMBL" id="NEZ55357.1"/>
    </source>
</evidence>
<dbReference type="Gene3D" id="3.40.50.150">
    <property type="entry name" value="Vaccinia Virus protein VP39"/>
    <property type="match status" value="1"/>
</dbReference>
<organism evidence="5 6">
    <name type="scientific">Adonisia turfae CCMR0081</name>
    <dbReference type="NCBI Taxonomy" id="2292702"/>
    <lineage>
        <taxon>Bacteria</taxon>
        <taxon>Bacillati</taxon>
        <taxon>Cyanobacteriota</taxon>
        <taxon>Adonisia</taxon>
        <taxon>Adonisia turfae</taxon>
    </lineage>
</organism>
<reference evidence="5 6" key="1">
    <citation type="journal article" date="2020" name="Microb. Ecol.">
        <title>Ecogenomics of the Marine Benthic Filamentous Cyanobacterium Adonisia.</title>
        <authorList>
            <person name="Walter J.M."/>
            <person name="Coutinho F.H."/>
            <person name="Leomil L."/>
            <person name="Hargreaves P.I."/>
            <person name="Campeao M.E."/>
            <person name="Vieira V.V."/>
            <person name="Silva B.S."/>
            <person name="Fistarol G.O."/>
            <person name="Salomon P.S."/>
            <person name="Sawabe T."/>
            <person name="Mino S."/>
            <person name="Hosokawa M."/>
            <person name="Miyashita H."/>
            <person name="Maruyama F."/>
            <person name="van Verk M.C."/>
            <person name="Dutilh B.E."/>
            <person name="Thompson C.C."/>
            <person name="Thompson F.L."/>
        </authorList>
    </citation>
    <scope>NUCLEOTIDE SEQUENCE [LARGE SCALE GENOMIC DNA]</scope>
    <source>
        <strain evidence="5 6">CCMR0081</strain>
    </source>
</reference>
<dbReference type="InterPro" id="IPR000241">
    <property type="entry name" value="RlmKL-like_Mtase"/>
</dbReference>
<dbReference type="PANTHER" id="PTHR47313:SF1">
    <property type="entry name" value="RIBOSOMAL RNA LARGE SUBUNIT METHYLTRANSFERASE K_L"/>
    <property type="match status" value="1"/>
</dbReference>
<keyword evidence="1 5" id="KW-0489">Methyltransferase</keyword>
<proteinExistence type="predicted"/>
<dbReference type="InterPro" id="IPR002052">
    <property type="entry name" value="DNA_methylase_N6_adenine_CS"/>
</dbReference>
<keyword evidence="3" id="KW-0694">RNA-binding</keyword>
<dbReference type="GO" id="GO:0003723">
    <property type="term" value="F:RNA binding"/>
    <property type="evidence" value="ECO:0007669"/>
    <property type="project" value="UniProtKB-UniRule"/>
</dbReference>
<dbReference type="GO" id="GO:0008990">
    <property type="term" value="F:rRNA (guanine-N2-)-methyltransferase activity"/>
    <property type="evidence" value="ECO:0007669"/>
    <property type="project" value="TreeGrafter"/>
</dbReference>
<dbReference type="SMART" id="SM00981">
    <property type="entry name" value="THUMP"/>
    <property type="match status" value="1"/>
</dbReference>
<evidence type="ECO:0000313" key="6">
    <source>
        <dbReference type="Proteomes" id="UP000481033"/>
    </source>
</evidence>
<accession>A0A6M0RGF6</accession>
<evidence type="ECO:0000256" key="3">
    <source>
        <dbReference type="PROSITE-ProRule" id="PRU00529"/>
    </source>
</evidence>
<keyword evidence="2 5" id="KW-0808">Transferase</keyword>
<dbReference type="Pfam" id="PF01170">
    <property type="entry name" value="UPF0020"/>
    <property type="match status" value="1"/>
</dbReference>
<dbReference type="EMBL" id="QXHD01000004">
    <property type="protein sequence ID" value="NEZ55357.1"/>
    <property type="molecule type" value="Genomic_DNA"/>
</dbReference>